<name>A0A3A4P3X7_ABYX5</name>
<dbReference type="AlphaFoldDB" id="A0A3A4P3X7"/>
<comment type="caution">
    <text evidence="3">The sequence shown here is derived from an EMBL/GenBank/DDBJ whole genome shotgun (WGS) entry which is preliminary data.</text>
</comment>
<protein>
    <submittedName>
        <fullName evidence="3">Nickel-dependent lactate racemase</fullName>
    </submittedName>
</protein>
<reference evidence="3 4" key="1">
    <citation type="journal article" date="2017" name="ISME J.">
        <title>Energy and carbon metabolisms in a deep terrestrial subsurface fluid microbial community.</title>
        <authorList>
            <person name="Momper L."/>
            <person name="Jungbluth S.P."/>
            <person name="Lee M.D."/>
            <person name="Amend J.P."/>
        </authorList>
    </citation>
    <scope>NUCLEOTIDE SEQUENCE [LARGE SCALE GENOMIC DNA]</scope>
    <source>
        <strain evidence="3">SURF_5</strain>
    </source>
</reference>
<dbReference type="Gene3D" id="3.40.50.11440">
    <property type="match status" value="1"/>
</dbReference>
<proteinExistence type="predicted"/>
<evidence type="ECO:0000259" key="1">
    <source>
        <dbReference type="Pfam" id="PF09861"/>
    </source>
</evidence>
<dbReference type="InterPro" id="IPR047926">
    <property type="entry name" value="Ni_dep_LarA"/>
</dbReference>
<dbReference type="InterPro" id="IPR018657">
    <property type="entry name" value="LarA-like_N"/>
</dbReference>
<dbReference type="PANTHER" id="PTHR33171">
    <property type="entry name" value="LAR_N DOMAIN-CONTAINING PROTEIN"/>
    <property type="match status" value="1"/>
</dbReference>
<dbReference type="GO" id="GO:0050043">
    <property type="term" value="F:lactate racemase activity"/>
    <property type="evidence" value="ECO:0007669"/>
    <property type="project" value="InterPro"/>
</dbReference>
<dbReference type="PANTHER" id="PTHR33171:SF17">
    <property type="entry name" value="LARA-LIKE N-TERMINAL DOMAIN-CONTAINING PROTEIN"/>
    <property type="match status" value="1"/>
</dbReference>
<dbReference type="Pfam" id="PF21113">
    <property type="entry name" value="LarA_C"/>
    <property type="match status" value="1"/>
</dbReference>
<feature type="domain" description="LarA-like N-terminal" evidence="1">
    <location>
        <begin position="7"/>
        <end position="205"/>
    </location>
</feature>
<evidence type="ECO:0000259" key="2">
    <source>
        <dbReference type="Pfam" id="PF21113"/>
    </source>
</evidence>
<evidence type="ECO:0000313" key="4">
    <source>
        <dbReference type="Proteomes" id="UP000265882"/>
    </source>
</evidence>
<dbReference type="InterPro" id="IPR048520">
    <property type="entry name" value="LarA_C"/>
</dbReference>
<organism evidence="3 4">
    <name type="scientific">Abyssobacteria bacterium (strain SURF_5)</name>
    <dbReference type="NCBI Taxonomy" id="2093360"/>
    <lineage>
        <taxon>Bacteria</taxon>
        <taxon>Pseudomonadati</taxon>
        <taxon>Candidatus Hydrogenedentota</taxon>
        <taxon>Candidatus Abyssobacteria</taxon>
    </lineage>
</organism>
<dbReference type="EMBL" id="QZKU01000025">
    <property type="protein sequence ID" value="RJP25166.1"/>
    <property type="molecule type" value="Genomic_DNA"/>
</dbReference>
<dbReference type="Gene3D" id="3.90.226.30">
    <property type="match status" value="1"/>
</dbReference>
<dbReference type="InterPro" id="IPR048068">
    <property type="entry name" value="LarA-like"/>
</dbReference>
<dbReference type="Proteomes" id="UP000265882">
    <property type="component" value="Unassembled WGS sequence"/>
</dbReference>
<sequence>MRLDLKYGRNELELELPVGLKCKIFRTKDMPIVKEPAAHIRQSLDDPIGAPPLRELVKGRKDACIVVSDATRPVPNREVLPPLIDKLQEAGMSPEKVSLLIATGIHRAPTPDELVEILGEEILRRYRIITHDARERTRIRRIGYTSSGTPIDINEFYLESDLKIVVGLVEPHFMAGYSGGRKSIAVGLTSVDAIRTLHGPAMLEQTGARNCELKSNPLQTELLEIAAAAGADMCVNVVLDSSRKIADVFTGDLALSHLKACDFAACYSTEPGTGLYDIVVTTAAGYPLDATYYQAVKGLVGALDILAPGGSIILAAECSHGLGSVEFREGLELLKQVGDHDRFIEYIAEPAHFHIDQWEVEMLVKVLRRARIYLYSEGLSEEEIDLSGATQINSVGTGMHLALADAGQKARVAVIPEGPYFIPLAAGG</sequence>
<dbReference type="InterPro" id="IPR043166">
    <property type="entry name" value="LarA-like_C"/>
</dbReference>
<evidence type="ECO:0000313" key="3">
    <source>
        <dbReference type="EMBL" id="RJP25166.1"/>
    </source>
</evidence>
<gene>
    <name evidence="3" type="primary">larA</name>
    <name evidence="3" type="ORF">C4520_02680</name>
</gene>
<dbReference type="Pfam" id="PF09861">
    <property type="entry name" value="Lar_N"/>
    <property type="match status" value="1"/>
</dbReference>
<accession>A0A3A4P3X7</accession>
<feature type="domain" description="Lactate racemase C-terminal" evidence="2">
    <location>
        <begin position="277"/>
        <end position="418"/>
    </location>
</feature>
<dbReference type="NCBIfam" id="NF033504">
    <property type="entry name" value="Ni_dep_LarA"/>
    <property type="match status" value="1"/>
</dbReference>